<dbReference type="Pfam" id="PF08546">
    <property type="entry name" value="ApbA_C"/>
    <property type="match status" value="1"/>
</dbReference>
<dbReference type="GO" id="GO:0005737">
    <property type="term" value="C:cytoplasm"/>
    <property type="evidence" value="ECO:0007669"/>
    <property type="project" value="TreeGrafter"/>
</dbReference>
<dbReference type="InterPro" id="IPR013328">
    <property type="entry name" value="6PGD_dom2"/>
</dbReference>
<evidence type="ECO:0000256" key="10">
    <source>
        <dbReference type="RuleBase" id="RU362068"/>
    </source>
</evidence>
<accession>A0A2U8E4A5</accession>
<protein>
    <recommendedName>
        <fullName evidence="5 10">2-dehydropantoate 2-reductase</fullName>
        <ecNumber evidence="4 10">1.1.1.169</ecNumber>
    </recommendedName>
    <alternativeName>
        <fullName evidence="8 10">Ketopantoate reductase</fullName>
    </alternativeName>
</protein>
<comment type="similarity">
    <text evidence="3 10">Belongs to the ketopantoate reductase family.</text>
</comment>
<evidence type="ECO:0000256" key="2">
    <source>
        <dbReference type="ARBA" id="ARBA00004994"/>
    </source>
</evidence>
<keyword evidence="6 10" id="KW-0521">NADP</keyword>
<sequence length="312" mass="33410">MNLTLTNAASPKIAIVGAGALGCYYGARLARAGENVHFLMRGDLATVRKRGLTVSVPTETFHLPPETLHTAATPGEIGPCDLVIIALKTTANASFRELITPLLHDGTAILTLQNGLGSDEELAAIFGAEHILGGICFICVNRLAPGEISCTSTGALSLGEFQRPATERLRAIAEKFTRAGVKTTVSDNLIELRWRKLVWNVPFNGLSIAAGGITTDKIMADPVLENEAAALMREIAAAAAAHGCAIPESFVQKQLDTTRPMGAYKPSSLIDYLAKREVEVESIWGEPMRRAKARNVPTPRLEMLHALLHALT</sequence>
<dbReference type="EC" id="1.1.1.169" evidence="4 10"/>
<dbReference type="FunFam" id="1.10.1040.10:FF:000017">
    <property type="entry name" value="2-dehydropantoate 2-reductase"/>
    <property type="match status" value="1"/>
</dbReference>
<reference evidence="13 14" key="1">
    <citation type="journal article" date="2018" name="Syst. Appl. Microbiol.">
        <title>Ereboglobus luteus gen. nov. sp. nov. from cockroach guts, and new insights into the oxygen relationship of the genera Opitutus and Didymococcus (Verrucomicrobia: Opitutaceae).</title>
        <authorList>
            <person name="Tegtmeier D."/>
            <person name="Belitz A."/>
            <person name="Radek R."/>
            <person name="Heimerl T."/>
            <person name="Brune A."/>
        </authorList>
    </citation>
    <scope>NUCLEOTIDE SEQUENCE [LARGE SCALE GENOMIC DNA]</scope>
    <source>
        <strain evidence="13 14">Ho45</strain>
    </source>
</reference>
<gene>
    <name evidence="13" type="ORF">CKA38_10375</name>
</gene>
<dbReference type="PANTHER" id="PTHR21708:SF26">
    <property type="entry name" value="2-DEHYDROPANTOATE 2-REDUCTASE"/>
    <property type="match status" value="1"/>
</dbReference>
<dbReference type="GO" id="GO:0015940">
    <property type="term" value="P:pantothenate biosynthetic process"/>
    <property type="evidence" value="ECO:0007669"/>
    <property type="project" value="UniProtKB-UniPathway"/>
</dbReference>
<evidence type="ECO:0000313" key="14">
    <source>
        <dbReference type="Proteomes" id="UP000244896"/>
    </source>
</evidence>
<dbReference type="Gene3D" id="3.40.50.720">
    <property type="entry name" value="NAD(P)-binding Rossmann-like Domain"/>
    <property type="match status" value="1"/>
</dbReference>
<comment type="catalytic activity">
    <reaction evidence="9 10">
        <text>(R)-pantoate + NADP(+) = 2-dehydropantoate + NADPH + H(+)</text>
        <dbReference type="Rhea" id="RHEA:16233"/>
        <dbReference type="ChEBI" id="CHEBI:11561"/>
        <dbReference type="ChEBI" id="CHEBI:15378"/>
        <dbReference type="ChEBI" id="CHEBI:15980"/>
        <dbReference type="ChEBI" id="CHEBI:57783"/>
        <dbReference type="ChEBI" id="CHEBI:58349"/>
        <dbReference type="EC" id="1.1.1.169"/>
    </reaction>
</comment>
<dbReference type="InterPro" id="IPR013332">
    <property type="entry name" value="KPR_N"/>
</dbReference>
<comment type="pathway">
    <text evidence="2 10">Cofactor biosynthesis; (R)-pantothenate biosynthesis; (R)-pantoate from 3-methyl-2-oxobutanoate: step 2/2.</text>
</comment>
<evidence type="ECO:0000256" key="8">
    <source>
        <dbReference type="ARBA" id="ARBA00032024"/>
    </source>
</evidence>
<evidence type="ECO:0000259" key="12">
    <source>
        <dbReference type="Pfam" id="PF08546"/>
    </source>
</evidence>
<dbReference type="PANTHER" id="PTHR21708">
    <property type="entry name" value="PROBABLE 2-DEHYDROPANTOATE 2-REDUCTASE"/>
    <property type="match status" value="1"/>
</dbReference>
<evidence type="ECO:0000259" key="11">
    <source>
        <dbReference type="Pfam" id="PF02558"/>
    </source>
</evidence>
<dbReference type="InterPro" id="IPR051402">
    <property type="entry name" value="KPR-Related"/>
</dbReference>
<dbReference type="FunFam" id="3.40.50.720:FF:000307">
    <property type="entry name" value="2-dehydropantoate 2-reductase"/>
    <property type="match status" value="1"/>
</dbReference>
<dbReference type="SUPFAM" id="SSF51735">
    <property type="entry name" value="NAD(P)-binding Rossmann-fold domains"/>
    <property type="match status" value="1"/>
</dbReference>
<dbReference type="KEGG" id="elut:CKA38_10375"/>
<dbReference type="InterPro" id="IPR036291">
    <property type="entry name" value="NAD(P)-bd_dom_sf"/>
</dbReference>
<evidence type="ECO:0000256" key="6">
    <source>
        <dbReference type="ARBA" id="ARBA00022857"/>
    </source>
</evidence>
<keyword evidence="7 10" id="KW-0560">Oxidoreductase</keyword>
<dbReference type="InterPro" id="IPR013752">
    <property type="entry name" value="KPA_reductase"/>
</dbReference>
<dbReference type="SUPFAM" id="SSF48179">
    <property type="entry name" value="6-phosphogluconate dehydrogenase C-terminal domain-like"/>
    <property type="match status" value="1"/>
</dbReference>
<dbReference type="InterPro" id="IPR008927">
    <property type="entry name" value="6-PGluconate_DH-like_C_sf"/>
</dbReference>
<feature type="domain" description="Ketopantoate reductase C-terminal" evidence="12">
    <location>
        <begin position="188"/>
        <end position="311"/>
    </location>
</feature>
<evidence type="ECO:0000313" key="13">
    <source>
        <dbReference type="EMBL" id="AWI09595.1"/>
    </source>
</evidence>
<dbReference type="InterPro" id="IPR003710">
    <property type="entry name" value="ApbA"/>
</dbReference>
<keyword evidence="10" id="KW-0566">Pantothenate biosynthesis</keyword>
<evidence type="ECO:0000256" key="1">
    <source>
        <dbReference type="ARBA" id="ARBA00002919"/>
    </source>
</evidence>
<keyword evidence="14" id="KW-1185">Reference proteome</keyword>
<evidence type="ECO:0000256" key="4">
    <source>
        <dbReference type="ARBA" id="ARBA00013014"/>
    </source>
</evidence>
<evidence type="ECO:0000256" key="9">
    <source>
        <dbReference type="ARBA" id="ARBA00048793"/>
    </source>
</evidence>
<dbReference type="AlphaFoldDB" id="A0A2U8E4A5"/>
<proteinExistence type="inferred from homology"/>
<dbReference type="GO" id="GO:0008677">
    <property type="term" value="F:2-dehydropantoate 2-reductase activity"/>
    <property type="evidence" value="ECO:0007669"/>
    <property type="project" value="UniProtKB-EC"/>
</dbReference>
<name>A0A2U8E4A5_9BACT</name>
<evidence type="ECO:0000256" key="7">
    <source>
        <dbReference type="ARBA" id="ARBA00023002"/>
    </source>
</evidence>
<comment type="function">
    <text evidence="1 10">Catalyzes the NADPH-dependent reduction of ketopantoate into pantoic acid.</text>
</comment>
<dbReference type="RefSeq" id="WP_108825408.1">
    <property type="nucleotide sequence ID" value="NZ_CP023004.1"/>
</dbReference>
<dbReference type="NCBIfam" id="TIGR00745">
    <property type="entry name" value="apbA_panE"/>
    <property type="match status" value="1"/>
</dbReference>
<dbReference type="EMBL" id="CP023004">
    <property type="protein sequence ID" value="AWI09595.1"/>
    <property type="molecule type" value="Genomic_DNA"/>
</dbReference>
<dbReference type="Gene3D" id="1.10.1040.10">
    <property type="entry name" value="N-(1-d-carboxylethyl)-l-norvaline Dehydrogenase, domain 2"/>
    <property type="match status" value="1"/>
</dbReference>
<dbReference type="Pfam" id="PF02558">
    <property type="entry name" value="ApbA"/>
    <property type="match status" value="1"/>
</dbReference>
<dbReference type="UniPathway" id="UPA00028">
    <property type="reaction ID" value="UER00004"/>
</dbReference>
<organism evidence="13 14">
    <name type="scientific">Ereboglobus luteus</name>
    <dbReference type="NCBI Taxonomy" id="1796921"/>
    <lineage>
        <taxon>Bacteria</taxon>
        <taxon>Pseudomonadati</taxon>
        <taxon>Verrucomicrobiota</taxon>
        <taxon>Opitutia</taxon>
        <taxon>Opitutales</taxon>
        <taxon>Opitutaceae</taxon>
        <taxon>Ereboglobus</taxon>
    </lineage>
</organism>
<dbReference type="Proteomes" id="UP000244896">
    <property type="component" value="Chromosome"/>
</dbReference>
<evidence type="ECO:0000256" key="3">
    <source>
        <dbReference type="ARBA" id="ARBA00007870"/>
    </source>
</evidence>
<dbReference type="OrthoDB" id="9793586at2"/>
<feature type="domain" description="Ketopantoate reductase N-terminal" evidence="11">
    <location>
        <begin position="13"/>
        <end position="162"/>
    </location>
</feature>
<evidence type="ECO:0000256" key="5">
    <source>
        <dbReference type="ARBA" id="ARBA00019465"/>
    </source>
</evidence>